<dbReference type="RefSeq" id="WP_284189953.1">
    <property type="nucleotide sequence ID" value="NZ_BSPX01000146.1"/>
</dbReference>
<evidence type="ECO:0000313" key="2">
    <source>
        <dbReference type="EMBL" id="GLT24748.1"/>
    </source>
</evidence>
<evidence type="ECO:0000313" key="3">
    <source>
        <dbReference type="Proteomes" id="UP001157167"/>
    </source>
</evidence>
<protein>
    <recommendedName>
        <fullName evidence="1">Peptidase S74 domain-containing protein</fullName>
    </recommendedName>
</protein>
<dbReference type="InterPro" id="IPR030392">
    <property type="entry name" value="S74_ICA"/>
</dbReference>
<name>A0ABQ6FGI5_9RHOO</name>
<dbReference type="PROSITE" id="PS51688">
    <property type="entry name" value="ICA"/>
    <property type="match status" value="1"/>
</dbReference>
<feature type="domain" description="Peptidase S74" evidence="1">
    <location>
        <begin position="356"/>
        <end position="443"/>
    </location>
</feature>
<gene>
    <name evidence="2" type="ORF">GCM10007933_42440</name>
</gene>
<dbReference type="EMBL" id="BSPX01000146">
    <property type="protein sequence ID" value="GLT24748.1"/>
    <property type="molecule type" value="Genomic_DNA"/>
</dbReference>
<keyword evidence="3" id="KW-1185">Reference proteome</keyword>
<comment type="caution">
    <text evidence="2">The sequence shown here is derived from an EMBL/GenBank/DDBJ whole genome shotgun (WGS) entry which is preliminary data.</text>
</comment>
<accession>A0ABQ6FGI5</accession>
<organism evidence="2 3">
    <name type="scientific">Zoogloea oryzae</name>
    <dbReference type="NCBI Taxonomy" id="310767"/>
    <lineage>
        <taxon>Bacteria</taxon>
        <taxon>Pseudomonadati</taxon>
        <taxon>Pseudomonadota</taxon>
        <taxon>Betaproteobacteria</taxon>
        <taxon>Rhodocyclales</taxon>
        <taxon>Zoogloeaceae</taxon>
        <taxon>Zoogloea</taxon>
    </lineage>
</organism>
<sequence length="447" mass="47376">MAETPTPYIRKEPGDIMLAADWNEIQVRARTELRSHDHTGEATRIPRDGIADKAIDGSKVDPDSKLSVKSLGVAGPLKVTGTSQLADIQATLASLSGDLAVGTDAPENAEGWNRVVDIVGAAHAKLSIRAGAVDGRLMAHTTGIYSAEPGLIVGTRSAHATSLIVGGEMRLRLATEKAEAVSTSPVADFFPAHNPLRLSSAYTARPDKSAAEICNDTTSYKTLMILGNSSAGLGRRVSVWDRLDVNGSLVLASDSNLPKGSACAMWIKGGQAYLGFTRTLNVMDTDKGQVRFQFNVDDGVLQTDVLRLGKKWRMSAIGDAHGNDGWLRLFNVDNTGYYGGFAAGEMWCTKGAFSGSDLGLKENIHPLKNATAALGKLRGVHFDWRSGGRSVGLIAQEVEAVLPDAVAVGPDGWKGINPTGVIALLVEAVKEQQALIDELRAALPARS</sequence>
<dbReference type="Pfam" id="PF13884">
    <property type="entry name" value="Peptidase_S74"/>
    <property type="match status" value="1"/>
</dbReference>
<evidence type="ECO:0000259" key="1">
    <source>
        <dbReference type="PROSITE" id="PS51688"/>
    </source>
</evidence>
<reference evidence="3" key="1">
    <citation type="journal article" date="2019" name="Int. J. Syst. Evol. Microbiol.">
        <title>The Global Catalogue of Microorganisms (GCM) 10K type strain sequencing project: providing services to taxonomists for standard genome sequencing and annotation.</title>
        <authorList>
            <consortium name="The Broad Institute Genomics Platform"/>
            <consortium name="The Broad Institute Genome Sequencing Center for Infectious Disease"/>
            <person name="Wu L."/>
            <person name="Ma J."/>
        </authorList>
    </citation>
    <scope>NUCLEOTIDE SEQUENCE [LARGE SCALE GENOMIC DNA]</scope>
    <source>
        <strain evidence="3">NBRC 102407</strain>
    </source>
</reference>
<proteinExistence type="predicted"/>
<dbReference type="Proteomes" id="UP001157167">
    <property type="component" value="Unassembled WGS sequence"/>
</dbReference>